<evidence type="ECO:0000313" key="4">
    <source>
        <dbReference type="Proteomes" id="UP000193396"/>
    </source>
</evidence>
<evidence type="ECO:0000259" key="1">
    <source>
        <dbReference type="Pfam" id="PF02625"/>
    </source>
</evidence>
<accession>A0A1Y2L912</accession>
<protein>
    <submittedName>
        <fullName evidence="3">Xanthine dehydrogenase</fullName>
    </submittedName>
</protein>
<dbReference type="InterPro" id="IPR003777">
    <property type="entry name" value="XdhC_CoxI"/>
</dbReference>
<dbReference type="EMBL" id="JFKB01000010">
    <property type="protein sequence ID" value="OSQ46906.1"/>
    <property type="molecule type" value="Genomic_DNA"/>
</dbReference>
<organism evidence="3 4">
    <name type="scientific">Thalassospira alkalitolerans</name>
    <dbReference type="NCBI Taxonomy" id="1293890"/>
    <lineage>
        <taxon>Bacteria</taxon>
        <taxon>Pseudomonadati</taxon>
        <taxon>Pseudomonadota</taxon>
        <taxon>Alphaproteobacteria</taxon>
        <taxon>Rhodospirillales</taxon>
        <taxon>Thalassospiraceae</taxon>
        <taxon>Thalassospira</taxon>
    </lineage>
</organism>
<dbReference type="Pfam" id="PF13478">
    <property type="entry name" value="XdhC_C"/>
    <property type="match status" value="1"/>
</dbReference>
<evidence type="ECO:0000259" key="2">
    <source>
        <dbReference type="Pfam" id="PF13478"/>
    </source>
</evidence>
<dbReference type="AlphaFoldDB" id="A0A1Y2L912"/>
<reference evidence="3 4" key="1">
    <citation type="submission" date="2014-03" db="EMBL/GenBank/DDBJ databases">
        <title>The draft genome sequence of Thalassospira alkalitolerans JCM 18968.</title>
        <authorList>
            <person name="Lai Q."/>
            <person name="Shao Z."/>
        </authorList>
    </citation>
    <scope>NUCLEOTIDE SEQUENCE [LARGE SCALE GENOMIC DNA]</scope>
    <source>
        <strain evidence="3 4">JCM 18968</strain>
    </source>
</reference>
<dbReference type="STRING" id="1293890.TALK_15145"/>
<proteinExistence type="predicted"/>
<comment type="caution">
    <text evidence="3">The sequence shown here is derived from an EMBL/GenBank/DDBJ whole genome shotgun (WGS) entry which is preliminary data.</text>
</comment>
<dbReference type="InterPro" id="IPR052698">
    <property type="entry name" value="MoCofactor_Util/Proc"/>
</dbReference>
<dbReference type="InterPro" id="IPR027051">
    <property type="entry name" value="XdhC_Rossmann_dom"/>
</dbReference>
<dbReference type="RefSeq" id="WP_085619982.1">
    <property type="nucleotide sequence ID" value="NZ_JFKB01000010.1"/>
</dbReference>
<dbReference type="OrthoDB" id="9815497at2"/>
<feature type="domain" description="XdhC- CoxI" evidence="1">
    <location>
        <begin position="17"/>
        <end position="81"/>
    </location>
</feature>
<dbReference type="PANTHER" id="PTHR30388">
    <property type="entry name" value="ALDEHYDE OXIDOREDUCTASE MOLYBDENUM COFACTOR ASSEMBLY PROTEIN"/>
    <property type="match status" value="1"/>
</dbReference>
<dbReference type="Pfam" id="PF02625">
    <property type="entry name" value="XdhC_CoxI"/>
    <property type="match status" value="1"/>
</dbReference>
<gene>
    <name evidence="3" type="ORF">TALK_15145</name>
</gene>
<feature type="domain" description="XdhC Rossmann" evidence="2">
    <location>
        <begin position="174"/>
        <end position="312"/>
    </location>
</feature>
<name>A0A1Y2L912_9PROT</name>
<dbReference type="PANTHER" id="PTHR30388:SF4">
    <property type="entry name" value="MOLYBDENUM COFACTOR INSERTION CHAPERONE PAOD"/>
    <property type="match status" value="1"/>
</dbReference>
<sequence length="331" mass="35987">MSNQLSAMLRAWRDGKQNTEWVLGTVYRTEGSAYRKAGAMMLINGQGQQFGLLSGGCLEADIIRNARRAMVTGKTVMLVYDGNDEDDLSFRLGVGCGGKVFIMLQPLDQKNDLGLSDLSKALTERQSGLYFQKIGDIAGYFKRADHTVQRSAHIENRSDGDWLVTPIVPEPHILIVGGGLDARPVVNIAHEMGWKTTLVDPRVANARPEHFPKADMILRKIDRSLAGHVAQHRVDAAILMSHSIGIDADALCALHNSRLRHLSMLGPRHRFADVLDRAGLSEHALSFPVASPAGIDIGGQLPESIALSMLSGIHAALYKYNVAPALAQAAE</sequence>
<dbReference type="Proteomes" id="UP000193396">
    <property type="component" value="Unassembled WGS sequence"/>
</dbReference>
<evidence type="ECO:0000313" key="3">
    <source>
        <dbReference type="EMBL" id="OSQ46906.1"/>
    </source>
</evidence>
<keyword evidence="4" id="KW-1185">Reference proteome</keyword>
<dbReference type="Gene3D" id="3.40.50.720">
    <property type="entry name" value="NAD(P)-binding Rossmann-like Domain"/>
    <property type="match status" value="1"/>
</dbReference>